<dbReference type="GO" id="GO:0009252">
    <property type="term" value="P:peptidoglycan biosynthetic process"/>
    <property type="evidence" value="ECO:0007669"/>
    <property type="project" value="UniProtKB-UniRule"/>
</dbReference>
<keyword evidence="11 19" id="KW-0521">NADP</keyword>
<organism evidence="20 21">
    <name type="scientific">Candidatus Amulumruptor caecigallinarius</name>
    <dbReference type="NCBI Taxonomy" id="2109911"/>
    <lineage>
        <taxon>Bacteria</taxon>
        <taxon>Pseudomonadati</taxon>
        <taxon>Bacteroidota</taxon>
        <taxon>Bacteroidia</taxon>
        <taxon>Bacteroidales</taxon>
        <taxon>Muribaculaceae</taxon>
        <taxon>Candidatus Amulumruptor</taxon>
    </lineage>
</organism>
<name>A0A4Q0U7C7_9BACT</name>
<evidence type="ECO:0000256" key="18">
    <source>
        <dbReference type="ARBA" id="ARBA00048914"/>
    </source>
</evidence>
<reference evidence="20" key="2">
    <citation type="submission" date="2021-09" db="EMBL/GenBank/DDBJ databases">
        <authorList>
            <person name="Gilroy R."/>
        </authorList>
    </citation>
    <scope>NUCLEOTIDE SEQUENCE</scope>
    <source>
        <strain evidence="20">4100</strain>
    </source>
</reference>
<evidence type="ECO:0000256" key="6">
    <source>
        <dbReference type="ARBA" id="ARBA00015188"/>
    </source>
</evidence>
<dbReference type="InterPro" id="IPR006094">
    <property type="entry name" value="Oxid_FAD_bind_N"/>
</dbReference>
<keyword evidence="15 19" id="KW-0131">Cell cycle</keyword>
<keyword evidence="12 19" id="KW-0133">Cell shape</keyword>
<dbReference type="AlphaFoldDB" id="A0A4Q0U7C7"/>
<accession>A0A4Q0U7C7</accession>
<evidence type="ECO:0000256" key="1">
    <source>
        <dbReference type="ARBA" id="ARBA00001974"/>
    </source>
</evidence>
<keyword evidence="8 19" id="KW-0132">Cell division</keyword>
<keyword evidence="7 19" id="KW-0963">Cytoplasm</keyword>
<evidence type="ECO:0000256" key="10">
    <source>
        <dbReference type="ARBA" id="ARBA00022827"/>
    </source>
</evidence>
<keyword evidence="10 19" id="KW-0274">FAD</keyword>
<evidence type="ECO:0000313" key="20">
    <source>
        <dbReference type="EMBL" id="HJE38393.1"/>
    </source>
</evidence>
<keyword evidence="13 19" id="KW-0573">Peptidoglycan synthesis</keyword>
<evidence type="ECO:0000313" key="21">
    <source>
        <dbReference type="Proteomes" id="UP000711407"/>
    </source>
</evidence>
<dbReference type="GO" id="GO:0071555">
    <property type="term" value="P:cell wall organization"/>
    <property type="evidence" value="ECO:0007669"/>
    <property type="project" value="UniProtKB-KW"/>
</dbReference>
<comment type="pathway">
    <text evidence="4 19">Cell wall biogenesis; peptidoglycan biosynthesis.</text>
</comment>
<evidence type="ECO:0000256" key="4">
    <source>
        <dbReference type="ARBA" id="ARBA00004752"/>
    </source>
</evidence>
<dbReference type="EC" id="1.3.1.98" evidence="5 19"/>
<feature type="active site" description="Proton donor" evidence="19">
    <location>
        <position position="243"/>
    </location>
</feature>
<dbReference type="PROSITE" id="PS51387">
    <property type="entry name" value="FAD_PCMH"/>
    <property type="match status" value="1"/>
</dbReference>
<dbReference type="EMBL" id="DYXT01000011">
    <property type="protein sequence ID" value="HJE38393.1"/>
    <property type="molecule type" value="Genomic_DNA"/>
</dbReference>
<evidence type="ECO:0000256" key="15">
    <source>
        <dbReference type="ARBA" id="ARBA00023306"/>
    </source>
</evidence>
<evidence type="ECO:0000256" key="3">
    <source>
        <dbReference type="ARBA" id="ARBA00004496"/>
    </source>
</evidence>
<dbReference type="PANTHER" id="PTHR21071:SF4">
    <property type="entry name" value="UDP-N-ACETYLENOLPYRUVOYLGLUCOSAMINE REDUCTASE"/>
    <property type="match status" value="1"/>
</dbReference>
<comment type="similarity">
    <text evidence="19">Belongs to the MurB family.</text>
</comment>
<reference evidence="20" key="1">
    <citation type="journal article" date="2021" name="PeerJ">
        <title>Extensive microbial diversity within the chicken gut microbiome revealed by metagenomics and culture.</title>
        <authorList>
            <person name="Gilroy R."/>
            <person name="Ravi A."/>
            <person name="Getino M."/>
            <person name="Pursley I."/>
            <person name="Horton D.L."/>
            <person name="Alikhan N.F."/>
            <person name="Baker D."/>
            <person name="Gharbi K."/>
            <person name="Hall N."/>
            <person name="Watson M."/>
            <person name="Adriaenssens E.M."/>
            <person name="Foster-Nyarko E."/>
            <person name="Jarju S."/>
            <person name="Secka A."/>
            <person name="Antonio M."/>
            <person name="Oren A."/>
            <person name="Chaudhuri R.R."/>
            <person name="La Ragione R."/>
            <person name="Hildebrand F."/>
            <person name="Pallen M.J."/>
        </authorList>
    </citation>
    <scope>NUCLEOTIDE SEQUENCE</scope>
    <source>
        <strain evidence="20">4100</strain>
    </source>
</reference>
<dbReference type="GO" id="GO:0005829">
    <property type="term" value="C:cytosol"/>
    <property type="evidence" value="ECO:0007669"/>
    <property type="project" value="TreeGrafter"/>
</dbReference>
<dbReference type="PANTHER" id="PTHR21071">
    <property type="entry name" value="UDP-N-ACETYLENOLPYRUVOYLGLUCOSAMINE REDUCTASE"/>
    <property type="match status" value="1"/>
</dbReference>
<keyword evidence="14 19" id="KW-0560">Oxidoreductase</keyword>
<evidence type="ECO:0000256" key="11">
    <source>
        <dbReference type="ARBA" id="ARBA00022857"/>
    </source>
</evidence>
<comment type="subcellular location">
    <subcellularLocation>
        <location evidence="3 19">Cytoplasm</location>
    </subcellularLocation>
</comment>
<dbReference type="Gene3D" id="3.30.43.10">
    <property type="entry name" value="Uridine Diphospho-n-acetylenolpyruvylglucosamine Reductase, domain 2"/>
    <property type="match status" value="1"/>
</dbReference>
<dbReference type="Pfam" id="PF01565">
    <property type="entry name" value="FAD_binding_4"/>
    <property type="match status" value="1"/>
</dbReference>
<dbReference type="Gene3D" id="3.30.465.10">
    <property type="match status" value="1"/>
</dbReference>
<comment type="caution">
    <text evidence="20">The sequence shown here is derived from an EMBL/GenBank/DDBJ whole genome shotgun (WGS) entry which is preliminary data.</text>
</comment>
<evidence type="ECO:0000256" key="19">
    <source>
        <dbReference type="HAMAP-Rule" id="MF_00037"/>
    </source>
</evidence>
<dbReference type="InterPro" id="IPR016167">
    <property type="entry name" value="FAD-bd_PCMH_sub1"/>
</dbReference>
<proteinExistence type="inferred from homology"/>
<dbReference type="InterPro" id="IPR011601">
    <property type="entry name" value="MurB_C"/>
</dbReference>
<evidence type="ECO:0000256" key="8">
    <source>
        <dbReference type="ARBA" id="ARBA00022618"/>
    </source>
</evidence>
<dbReference type="InterPro" id="IPR036318">
    <property type="entry name" value="FAD-bd_PCMH-like_sf"/>
</dbReference>
<evidence type="ECO:0000256" key="5">
    <source>
        <dbReference type="ARBA" id="ARBA00012518"/>
    </source>
</evidence>
<comment type="cofactor">
    <cofactor evidence="1 19">
        <name>FAD</name>
        <dbReference type="ChEBI" id="CHEBI:57692"/>
    </cofactor>
</comment>
<dbReference type="GO" id="GO:0008360">
    <property type="term" value="P:regulation of cell shape"/>
    <property type="evidence" value="ECO:0007669"/>
    <property type="project" value="UniProtKB-KW"/>
</dbReference>
<comment type="catalytic activity">
    <reaction evidence="18 19">
        <text>UDP-N-acetyl-alpha-D-muramate + NADP(+) = UDP-N-acetyl-3-O-(1-carboxyvinyl)-alpha-D-glucosamine + NADPH + H(+)</text>
        <dbReference type="Rhea" id="RHEA:12248"/>
        <dbReference type="ChEBI" id="CHEBI:15378"/>
        <dbReference type="ChEBI" id="CHEBI:57783"/>
        <dbReference type="ChEBI" id="CHEBI:58349"/>
        <dbReference type="ChEBI" id="CHEBI:68483"/>
        <dbReference type="ChEBI" id="CHEBI:70757"/>
        <dbReference type="EC" id="1.3.1.98"/>
    </reaction>
</comment>
<evidence type="ECO:0000256" key="17">
    <source>
        <dbReference type="ARBA" id="ARBA00031026"/>
    </source>
</evidence>
<evidence type="ECO:0000256" key="14">
    <source>
        <dbReference type="ARBA" id="ARBA00023002"/>
    </source>
</evidence>
<dbReference type="Gene3D" id="3.90.78.10">
    <property type="entry name" value="UDP-N-acetylenolpyruvoylglucosamine reductase, C-terminal domain"/>
    <property type="match status" value="1"/>
</dbReference>
<dbReference type="Pfam" id="PF02873">
    <property type="entry name" value="MurB_C"/>
    <property type="match status" value="1"/>
</dbReference>
<dbReference type="Proteomes" id="UP000711407">
    <property type="component" value="Unassembled WGS sequence"/>
</dbReference>
<dbReference type="InterPro" id="IPR036635">
    <property type="entry name" value="MurB_C_sf"/>
</dbReference>
<evidence type="ECO:0000256" key="13">
    <source>
        <dbReference type="ARBA" id="ARBA00022984"/>
    </source>
</evidence>
<protein>
    <recommendedName>
        <fullName evidence="6 19">UDP-N-acetylenolpyruvoylglucosamine reductase</fullName>
        <ecNumber evidence="5 19">1.3.1.98</ecNumber>
    </recommendedName>
    <alternativeName>
        <fullName evidence="17 19">UDP-N-acetylmuramate dehydrogenase</fullName>
    </alternativeName>
</protein>
<dbReference type="GO" id="GO:0071949">
    <property type="term" value="F:FAD binding"/>
    <property type="evidence" value="ECO:0007669"/>
    <property type="project" value="InterPro"/>
</dbReference>
<gene>
    <name evidence="19 20" type="primary">murB</name>
    <name evidence="20" type="ORF">K8V47_01325</name>
</gene>
<dbReference type="GO" id="GO:0008762">
    <property type="term" value="F:UDP-N-acetylmuramate dehydrogenase activity"/>
    <property type="evidence" value="ECO:0007669"/>
    <property type="project" value="UniProtKB-UniRule"/>
</dbReference>
<evidence type="ECO:0000256" key="7">
    <source>
        <dbReference type="ARBA" id="ARBA00022490"/>
    </source>
</evidence>
<keyword evidence="9 19" id="KW-0285">Flavoprotein</keyword>
<sequence>MVSTATDCDIAPMTTMRVPAVADRLVCFSSVADLSRLRDQGLLDDAVVIGGGSNMLFVSSPVRRTLLHPAMRTYQLTPVVDASDGSVRQVVMHVDAGVVLDDIVAITCRLGLWGLENLSLIPGHMGGAAVQNVGAYGAELADVVIAVDAYDKESGSVVSIPASQLDYGYRHSMFKGAANASRYIVTAVDICLSTSPAPRLGYKALAEAVAGIDGLTPQHMRDAVIAMRRAKLPGVGAVGSVGSYFKNPVVGSAEGAAFSAVNPEAPAFRQPDGMVKLSAAWLIDHAGCRDMRVGGASLWPSQPLVLVNDGFKASAADVVALEEMIRKRVLEAYGIALECEVVKI</sequence>
<dbReference type="SUPFAM" id="SSF56176">
    <property type="entry name" value="FAD-binding/transporter-associated domain-like"/>
    <property type="match status" value="1"/>
</dbReference>
<dbReference type="InterPro" id="IPR016166">
    <property type="entry name" value="FAD-bd_PCMH"/>
</dbReference>
<dbReference type="HAMAP" id="MF_00037">
    <property type="entry name" value="MurB"/>
    <property type="match status" value="1"/>
</dbReference>
<dbReference type="NCBIfam" id="TIGR00179">
    <property type="entry name" value="murB"/>
    <property type="match status" value="1"/>
</dbReference>
<feature type="active site" evidence="19">
    <location>
        <position position="340"/>
    </location>
</feature>
<evidence type="ECO:0000256" key="2">
    <source>
        <dbReference type="ARBA" id="ARBA00003921"/>
    </source>
</evidence>
<evidence type="ECO:0000256" key="16">
    <source>
        <dbReference type="ARBA" id="ARBA00023316"/>
    </source>
</evidence>
<comment type="function">
    <text evidence="2 19">Cell wall formation.</text>
</comment>
<dbReference type="InterPro" id="IPR016169">
    <property type="entry name" value="FAD-bd_PCMH_sub2"/>
</dbReference>
<evidence type="ECO:0000256" key="9">
    <source>
        <dbReference type="ARBA" id="ARBA00022630"/>
    </source>
</evidence>
<dbReference type="GO" id="GO:0051301">
    <property type="term" value="P:cell division"/>
    <property type="evidence" value="ECO:0007669"/>
    <property type="project" value="UniProtKB-KW"/>
</dbReference>
<dbReference type="InterPro" id="IPR003170">
    <property type="entry name" value="MurB"/>
</dbReference>
<feature type="active site" evidence="19">
    <location>
        <position position="170"/>
    </location>
</feature>
<keyword evidence="16 19" id="KW-0961">Cell wall biogenesis/degradation</keyword>
<dbReference type="SUPFAM" id="SSF56194">
    <property type="entry name" value="Uridine diphospho-N-Acetylenolpyruvylglucosamine reductase, MurB, C-terminal domain"/>
    <property type="match status" value="1"/>
</dbReference>
<evidence type="ECO:0000256" key="12">
    <source>
        <dbReference type="ARBA" id="ARBA00022960"/>
    </source>
</evidence>